<dbReference type="GO" id="GO:0005829">
    <property type="term" value="C:cytosol"/>
    <property type="evidence" value="ECO:0007669"/>
    <property type="project" value="TreeGrafter"/>
</dbReference>
<dbReference type="CDD" id="cd01065">
    <property type="entry name" value="NAD_bind_Shikimate_DH"/>
    <property type="match status" value="1"/>
</dbReference>
<dbReference type="Proteomes" id="UP000321907">
    <property type="component" value="Unassembled WGS sequence"/>
</dbReference>
<dbReference type="InterPro" id="IPR013708">
    <property type="entry name" value="Shikimate_DH-bd_N"/>
</dbReference>
<keyword evidence="6" id="KW-1185">Reference proteome</keyword>
<dbReference type="SUPFAM" id="SSF51735">
    <property type="entry name" value="NAD(P)-binding Rossmann-fold domains"/>
    <property type="match status" value="1"/>
</dbReference>
<reference evidence="5 6" key="1">
    <citation type="submission" date="2019-08" db="EMBL/GenBank/DDBJ databases">
        <title>Lewinella sp. strain SSH13 Genome sequencing and assembly.</title>
        <authorList>
            <person name="Kim I."/>
        </authorList>
    </citation>
    <scope>NUCLEOTIDE SEQUENCE [LARGE SCALE GENOMIC DNA]</scope>
    <source>
        <strain evidence="5 6">SSH13</strain>
    </source>
</reference>
<dbReference type="GO" id="GO:0009423">
    <property type="term" value="P:chorismate biosynthetic process"/>
    <property type="evidence" value="ECO:0007669"/>
    <property type="project" value="TreeGrafter"/>
</dbReference>
<keyword evidence="2" id="KW-0560">Oxidoreductase</keyword>
<gene>
    <name evidence="5" type="ORF">FUA23_14080</name>
</gene>
<evidence type="ECO:0000256" key="2">
    <source>
        <dbReference type="ARBA" id="ARBA00023002"/>
    </source>
</evidence>
<evidence type="ECO:0000313" key="5">
    <source>
        <dbReference type="EMBL" id="TXF88592.1"/>
    </source>
</evidence>
<sequence length="266" mass="29299">MTYGLIGFPLSHSFSQGHFTEKFTKLGLADTHQYLNFAIEDFKGFDDLRAQHPDLKGINVTIPHKQNVIPYLDRLDPAAKNIGAVNCIRIEKDGTLTGYNTDYLAFQTDLLEFLREYNWTEHAYGLPHDEDLLETFLKETNALVLGTGGASLAVHEALQELGVTTQAVSRSAGKNRITYSDLSPALIQDYHIIVNTTPLGMYPNADACPDLPYEALGPAHFCYDLVYNPNPTLFLQKAAAAGAGTGAGIRMLVHQAEAGWRIWGEG</sequence>
<dbReference type="GO" id="GO:0050661">
    <property type="term" value="F:NADP binding"/>
    <property type="evidence" value="ECO:0007669"/>
    <property type="project" value="TreeGrafter"/>
</dbReference>
<evidence type="ECO:0000259" key="4">
    <source>
        <dbReference type="Pfam" id="PF08501"/>
    </source>
</evidence>
<name>A0A5C7FEF2_9BACT</name>
<keyword evidence="3" id="KW-0028">Amino-acid biosynthesis</keyword>
<proteinExistence type="predicted"/>
<dbReference type="PANTHER" id="PTHR21089">
    <property type="entry name" value="SHIKIMATE DEHYDROGENASE"/>
    <property type="match status" value="1"/>
</dbReference>
<dbReference type="OrthoDB" id="9792692at2"/>
<dbReference type="GO" id="GO:0009073">
    <property type="term" value="P:aromatic amino acid family biosynthetic process"/>
    <property type="evidence" value="ECO:0007669"/>
    <property type="project" value="UniProtKB-KW"/>
</dbReference>
<dbReference type="AlphaFoldDB" id="A0A5C7FEF2"/>
<dbReference type="Gene3D" id="3.40.50.720">
    <property type="entry name" value="NAD(P)-binding Rossmann-like Domain"/>
    <property type="match status" value="1"/>
</dbReference>
<feature type="domain" description="Shikimate dehydrogenase substrate binding N-terminal" evidence="4">
    <location>
        <begin position="5"/>
        <end position="88"/>
    </location>
</feature>
<dbReference type="InterPro" id="IPR022893">
    <property type="entry name" value="Shikimate_DH_fam"/>
</dbReference>
<dbReference type="PANTHER" id="PTHR21089:SF1">
    <property type="entry name" value="BIFUNCTIONAL 3-DEHYDROQUINATE DEHYDRATASE_SHIKIMATE DEHYDROGENASE, CHLOROPLASTIC"/>
    <property type="match status" value="1"/>
</dbReference>
<dbReference type="SUPFAM" id="SSF53223">
    <property type="entry name" value="Aminoacid dehydrogenase-like, N-terminal domain"/>
    <property type="match status" value="1"/>
</dbReference>
<dbReference type="GO" id="GO:0019632">
    <property type="term" value="P:shikimate metabolic process"/>
    <property type="evidence" value="ECO:0007669"/>
    <property type="project" value="TreeGrafter"/>
</dbReference>
<evidence type="ECO:0000256" key="3">
    <source>
        <dbReference type="ARBA" id="ARBA00023141"/>
    </source>
</evidence>
<dbReference type="InterPro" id="IPR036291">
    <property type="entry name" value="NAD(P)-bd_dom_sf"/>
</dbReference>
<evidence type="ECO:0000313" key="6">
    <source>
        <dbReference type="Proteomes" id="UP000321907"/>
    </source>
</evidence>
<organism evidence="5 6">
    <name type="scientific">Neolewinella aurantiaca</name>
    <dbReference type="NCBI Taxonomy" id="2602767"/>
    <lineage>
        <taxon>Bacteria</taxon>
        <taxon>Pseudomonadati</taxon>
        <taxon>Bacteroidota</taxon>
        <taxon>Saprospiria</taxon>
        <taxon>Saprospirales</taxon>
        <taxon>Lewinellaceae</taxon>
        <taxon>Neolewinella</taxon>
    </lineage>
</organism>
<dbReference type="RefSeq" id="WP_147931392.1">
    <property type="nucleotide sequence ID" value="NZ_VOXD01000021.1"/>
</dbReference>
<dbReference type="GO" id="GO:0004764">
    <property type="term" value="F:shikimate 3-dehydrogenase (NADP+) activity"/>
    <property type="evidence" value="ECO:0007669"/>
    <property type="project" value="InterPro"/>
</dbReference>
<evidence type="ECO:0000256" key="1">
    <source>
        <dbReference type="ARBA" id="ARBA00004871"/>
    </source>
</evidence>
<dbReference type="Gene3D" id="3.40.50.10860">
    <property type="entry name" value="Leucine Dehydrogenase, chain A, domain 1"/>
    <property type="match status" value="1"/>
</dbReference>
<comment type="caution">
    <text evidence="5">The sequence shown here is derived from an EMBL/GenBank/DDBJ whole genome shotgun (WGS) entry which is preliminary data.</text>
</comment>
<keyword evidence="3" id="KW-0057">Aromatic amino acid biosynthesis</keyword>
<accession>A0A5C7FEF2</accession>
<comment type="pathway">
    <text evidence="1">Metabolic intermediate biosynthesis; chorismate biosynthesis; chorismate from D-erythrose 4-phosphate and phosphoenolpyruvate: step 4/7.</text>
</comment>
<dbReference type="EMBL" id="VOXD01000021">
    <property type="protein sequence ID" value="TXF88592.1"/>
    <property type="molecule type" value="Genomic_DNA"/>
</dbReference>
<dbReference type="InterPro" id="IPR046346">
    <property type="entry name" value="Aminoacid_DH-like_N_sf"/>
</dbReference>
<protein>
    <submittedName>
        <fullName evidence="5">Shikimate dehydrogenase</fullName>
    </submittedName>
</protein>
<dbReference type="Pfam" id="PF08501">
    <property type="entry name" value="Shikimate_dh_N"/>
    <property type="match status" value="1"/>
</dbReference>